<dbReference type="STRING" id="448385.sce1278"/>
<proteinExistence type="predicted"/>
<evidence type="ECO:0000313" key="1">
    <source>
        <dbReference type="EMBL" id="CAN91436.1"/>
    </source>
</evidence>
<name>A9F6H9_SORC5</name>
<organism evidence="1 2">
    <name type="scientific">Sorangium cellulosum (strain So ce56)</name>
    <name type="common">Polyangium cellulosum (strain So ce56)</name>
    <dbReference type="NCBI Taxonomy" id="448385"/>
    <lineage>
        <taxon>Bacteria</taxon>
        <taxon>Pseudomonadati</taxon>
        <taxon>Myxococcota</taxon>
        <taxon>Polyangia</taxon>
        <taxon>Polyangiales</taxon>
        <taxon>Polyangiaceae</taxon>
        <taxon>Sorangium</taxon>
    </lineage>
</organism>
<sequence>MDRAFDARRGVVTEQHPSGGITTHRYVGEALAVDFLAMAPSRALSCSVPTLCI</sequence>
<dbReference type="HOGENOM" id="CLU_3066280_0_0_7"/>
<evidence type="ECO:0000313" key="2">
    <source>
        <dbReference type="Proteomes" id="UP000002139"/>
    </source>
</evidence>
<dbReference type="Proteomes" id="UP000002139">
    <property type="component" value="Chromosome"/>
</dbReference>
<reference evidence="1 2" key="1">
    <citation type="journal article" date="2007" name="Nat. Biotechnol.">
        <title>Complete genome sequence of the myxobacterium Sorangium cellulosum.</title>
        <authorList>
            <person name="Schneiker S."/>
            <person name="Perlova O."/>
            <person name="Kaiser O."/>
            <person name="Gerth K."/>
            <person name="Alici A."/>
            <person name="Altmeyer M.O."/>
            <person name="Bartels D."/>
            <person name="Bekel T."/>
            <person name="Beyer S."/>
            <person name="Bode E."/>
            <person name="Bode H.B."/>
            <person name="Bolten C.J."/>
            <person name="Choudhuri J.V."/>
            <person name="Doss S."/>
            <person name="Elnakady Y.A."/>
            <person name="Frank B."/>
            <person name="Gaigalat L."/>
            <person name="Goesmann A."/>
            <person name="Groeger C."/>
            <person name="Gross F."/>
            <person name="Jelsbak L."/>
            <person name="Jelsbak L."/>
            <person name="Kalinowski J."/>
            <person name="Kegler C."/>
            <person name="Knauber T."/>
            <person name="Konietzny S."/>
            <person name="Kopp M."/>
            <person name="Krause L."/>
            <person name="Krug D."/>
            <person name="Linke B."/>
            <person name="Mahmud T."/>
            <person name="Martinez-Arias R."/>
            <person name="McHardy A.C."/>
            <person name="Merai M."/>
            <person name="Meyer F."/>
            <person name="Mormann S."/>
            <person name="Munoz-Dorado J."/>
            <person name="Perez J."/>
            <person name="Pradella S."/>
            <person name="Rachid S."/>
            <person name="Raddatz G."/>
            <person name="Rosenau F."/>
            <person name="Rueckert C."/>
            <person name="Sasse F."/>
            <person name="Scharfe M."/>
            <person name="Schuster S.C."/>
            <person name="Suen G."/>
            <person name="Treuner-Lange A."/>
            <person name="Velicer G.J."/>
            <person name="Vorholter F.-J."/>
            <person name="Weissman K.J."/>
            <person name="Welch R.D."/>
            <person name="Wenzel S.C."/>
            <person name="Whitworth D.E."/>
            <person name="Wilhelm S."/>
            <person name="Wittmann C."/>
            <person name="Bloecker H."/>
            <person name="Puehler A."/>
            <person name="Mueller R."/>
        </authorList>
    </citation>
    <scope>NUCLEOTIDE SEQUENCE [LARGE SCALE GENOMIC DNA]</scope>
    <source>
        <strain evidence="2">So ce56</strain>
    </source>
</reference>
<dbReference type="AlphaFoldDB" id="A9F6H9"/>
<protein>
    <submittedName>
        <fullName evidence="1">Uncharacterized protein</fullName>
    </submittedName>
</protein>
<gene>
    <name evidence="1" type="ordered locus">sce1278</name>
</gene>
<dbReference type="EMBL" id="AM746676">
    <property type="protein sequence ID" value="CAN91436.1"/>
    <property type="molecule type" value="Genomic_DNA"/>
</dbReference>
<accession>A9F6H9</accession>
<keyword evidence="2" id="KW-1185">Reference proteome</keyword>
<dbReference type="KEGG" id="scl:sce1278"/>